<evidence type="ECO:0000313" key="5">
    <source>
        <dbReference type="Proteomes" id="UP000683428"/>
    </source>
</evidence>
<dbReference type="InterPro" id="IPR037522">
    <property type="entry name" value="HD_GYP_dom"/>
</dbReference>
<accession>A0A975SNV2</accession>
<dbReference type="SMART" id="SM00073">
    <property type="entry name" value="HPT"/>
    <property type="match status" value="1"/>
</dbReference>
<evidence type="ECO:0000259" key="2">
    <source>
        <dbReference type="PROSITE" id="PS50894"/>
    </source>
</evidence>
<dbReference type="PROSITE" id="PS50894">
    <property type="entry name" value="HPT"/>
    <property type="match status" value="1"/>
</dbReference>
<evidence type="ECO:0000259" key="3">
    <source>
        <dbReference type="PROSITE" id="PS51832"/>
    </source>
</evidence>
<dbReference type="GO" id="GO:0000160">
    <property type="term" value="P:phosphorelay signal transduction system"/>
    <property type="evidence" value="ECO:0007669"/>
    <property type="project" value="InterPro"/>
</dbReference>
<dbReference type="PROSITE" id="PS51832">
    <property type="entry name" value="HD_GYP"/>
    <property type="match status" value="1"/>
</dbReference>
<reference evidence="4" key="1">
    <citation type="submission" date="2020-11" db="EMBL/GenBank/DDBJ databases">
        <title>Azospira inquinata sp. nov.</title>
        <authorList>
            <person name="Moe W.M."/>
            <person name="Mikes M.C."/>
        </authorList>
    </citation>
    <scope>NUCLEOTIDE SEQUENCE</scope>
    <source>
        <strain evidence="4">Azo-3</strain>
    </source>
</reference>
<gene>
    <name evidence="4" type="ORF">Azoinq_03900</name>
</gene>
<dbReference type="InterPro" id="IPR052020">
    <property type="entry name" value="Cyclic_di-GMP/3'3'-cGAMP_PDE"/>
</dbReference>
<dbReference type="InterPro" id="IPR008207">
    <property type="entry name" value="Sig_transdc_His_kin_Hpt_dom"/>
</dbReference>
<dbReference type="AlphaFoldDB" id="A0A975SNV2"/>
<organism evidence="4 5">
    <name type="scientific">Azospira inquinata</name>
    <dbReference type="NCBI Taxonomy" id="2785627"/>
    <lineage>
        <taxon>Bacteria</taxon>
        <taxon>Pseudomonadati</taxon>
        <taxon>Pseudomonadota</taxon>
        <taxon>Betaproteobacteria</taxon>
        <taxon>Rhodocyclales</taxon>
        <taxon>Rhodocyclaceae</taxon>
        <taxon>Azospira</taxon>
    </lineage>
</organism>
<evidence type="ECO:0000313" key="4">
    <source>
        <dbReference type="EMBL" id="QWT49767.1"/>
    </source>
</evidence>
<feature type="domain" description="HPt" evidence="2">
    <location>
        <begin position="11"/>
        <end position="111"/>
    </location>
</feature>
<dbReference type="CDD" id="cd00077">
    <property type="entry name" value="HDc"/>
    <property type="match status" value="1"/>
</dbReference>
<dbReference type="PANTHER" id="PTHR45228:SF4">
    <property type="entry name" value="LIPOPROTEIN"/>
    <property type="match status" value="1"/>
</dbReference>
<dbReference type="GO" id="GO:0008081">
    <property type="term" value="F:phosphoric diester hydrolase activity"/>
    <property type="evidence" value="ECO:0007669"/>
    <property type="project" value="UniProtKB-ARBA"/>
</dbReference>
<dbReference type="CDD" id="cd00088">
    <property type="entry name" value="HPT"/>
    <property type="match status" value="1"/>
</dbReference>
<dbReference type="PANTHER" id="PTHR45228">
    <property type="entry name" value="CYCLIC DI-GMP PHOSPHODIESTERASE TM_0186-RELATED"/>
    <property type="match status" value="1"/>
</dbReference>
<feature type="domain" description="HD-GYP" evidence="3">
    <location>
        <begin position="171"/>
        <end position="368"/>
    </location>
</feature>
<dbReference type="Pfam" id="PF13487">
    <property type="entry name" value="HD_5"/>
    <property type="match status" value="1"/>
</dbReference>
<dbReference type="RefSeq" id="WP_216125699.1">
    <property type="nucleotide sequence ID" value="NZ_CP064782.1"/>
</dbReference>
<dbReference type="Pfam" id="PF01627">
    <property type="entry name" value="Hpt"/>
    <property type="match status" value="1"/>
</dbReference>
<keyword evidence="5" id="KW-1185">Reference proteome</keyword>
<sequence>MVTAHHPIIRDPEMFQDFVDSLTDQIPNVERDIAKLKQTPDDRSILADLFRAIHTLKGDASLCKLELGVRIAHPIESLLARLREGKLVFTDLFGEALLLALDRLELAVDAIAHDKPLNNLHLERLVLGLDNLAEAGAKEINQAAATLIESVTGFRPASLAAREPQPQASVSLRPDEATAADLQFFHSLAQQFESRSPLYQGRSSRLLKLALETNQEAGKPVDSTQLAAAVYMHDVGMMFLPESVWLKEGRLSDEDRATLALHPSLGAGLLGRMEGWHGAAEMVAQHHEMPDGTGYPRGLKGAQICPGACILAIVDAFEAVTLKHSQRGQTRSLLRAIAEVNACDSQFAAEWVAPFNAVIRRQMDNGQS</sequence>
<evidence type="ECO:0000256" key="1">
    <source>
        <dbReference type="PROSITE-ProRule" id="PRU00110"/>
    </source>
</evidence>
<dbReference type="Proteomes" id="UP000683428">
    <property type="component" value="Chromosome"/>
</dbReference>
<name>A0A975SNV2_9RHOO</name>
<protein>
    <submittedName>
        <fullName evidence="4">Hpt domain-containing protein</fullName>
    </submittedName>
</protein>
<dbReference type="InterPro" id="IPR003607">
    <property type="entry name" value="HD/PDEase_dom"/>
</dbReference>
<dbReference type="KEGG" id="aiq:Azoinq_03900"/>
<proteinExistence type="predicted"/>
<dbReference type="EMBL" id="CP064782">
    <property type="protein sequence ID" value="QWT49767.1"/>
    <property type="molecule type" value="Genomic_DNA"/>
</dbReference>
<feature type="modified residue" description="Phosphohistidine" evidence="1">
    <location>
        <position position="54"/>
    </location>
</feature>
<keyword evidence="1" id="KW-0597">Phosphoprotein</keyword>